<dbReference type="Proteomes" id="UP001226867">
    <property type="component" value="Unassembled WGS sequence"/>
</dbReference>
<gene>
    <name evidence="1" type="ORF">J2W36_004420</name>
</gene>
<dbReference type="RefSeq" id="WP_307691904.1">
    <property type="nucleotide sequence ID" value="NZ_JAUSRO010000016.1"/>
</dbReference>
<protein>
    <submittedName>
        <fullName evidence="1">Uncharacterized protein</fullName>
    </submittedName>
</protein>
<sequence length="268" mass="29858">MKDPADKTSFLLTIHDPSHADVSGVVRDLADLEIMALEISIDLIPKAAKSFAAREALLQSTFKAVAGRFRPEDAPDWGYGMRGALTAAGQIPAPFHRRFPGPDEELIYGHRGDFVQSKAYLKRADQGKALPLEQHRVRMELSLRRLALMSTAPALRTLTDLQAFPYRKAFAKHFRLIGEPALRAQKGRDAAQTQKLERQMVRAWKTAGVGKFAPDVENLPPDTSRRAARQALARASEQLPKESFVLKRDALANRKVASALRTLERRMA</sequence>
<evidence type="ECO:0000313" key="1">
    <source>
        <dbReference type="EMBL" id="MDP9902144.1"/>
    </source>
</evidence>
<organism evidence="1 2">
    <name type="scientific">Variovorax ginsengisoli</name>
    <dbReference type="NCBI Taxonomy" id="363844"/>
    <lineage>
        <taxon>Bacteria</taxon>
        <taxon>Pseudomonadati</taxon>
        <taxon>Pseudomonadota</taxon>
        <taxon>Betaproteobacteria</taxon>
        <taxon>Burkholderiales</taxon>
        <taxon>Comamonadaceae</taxon>
        <taxon>Variovorax</taxon>
    </lineage>
</organism>
<accession>A0ABT9SCS9</accession>
<proteinExistence type="predicted"/>
<name>A0ABT9SCS9_9BURK</name>
<evidence type="ECO:0000313" key="2">
    <source>
        <dbReference type="Proteomes" id="UP001226867"/>
    </source>
</evidence>
<reference evidence="1 2" key="1">
    <citation type="submission" date="2023-07" db="EMBL/GenBank/DDBJ databases">
        <title>Sorghum-associated microbial communities from plants grown in Nebraska, USA.</title>
        <authorList>
            <person name="Schachtman D."/>
        </authorList>
    </citation>
    <scope>NUCLEOTIDE SEQUENCE [LARGE SCALE GENOMIC DNA]</scope>
    <source>
        <strain evidence="1 2">DS1607</strain>
    </source>
</reference>
<comment type="caution">
    <text evidence="1">The sequence shown here is derived from an EMBL/GenBank/DDBJ whole genome shotgun (WGS) entry which is preliminary data.</text>
</comment>
<keyword evidence="2" id="KW-1185">Reference proteome</keyword>
<dbReference type="EMBL" id="JAUSRO010000016">
    <property type="protein sequence ID" value="MDP9902144.1"/>
    <property type="molecule type" value="Genomic_DNA"/>
</dbReference>